<comment type="caution">
    <text evidence="2">The sequence shown here is derived from an EMBL/GenBank/DDBJ whole genome shotgun (WGS) entry which is preliminary data.</text>
</comment>
<protein>
    <submittedName>
        <fullName evidence="2">Cyclic nucleotide-binding domain-containing protein</fullName>
    </submittedName>
</protein>
<feature type="domain" description="Cyclic nucleotide-binding" evidence="1">
    <location>
        <begin position="9"/>
        <end position="111"/>
    </location>
</feature>
<dbReference type="InterPro" id="IPR029787">
    <property type="entry name" value="Nucleotide_cyclase"/>
</dbReference>
<dbReference type="EMBL" id="WBMT01000032">
    <property type="protein sequence ID" value="KAB2339997.1"/>
    <property type="molecule type" value="Genomic_DNA"/>
</dbReference>
<evidence type="ECO:0000313" key="2">
    <source>
        <dbReference type="EMBL" id="KAB2339997.1"/>
    </source>
</evidence>
<dbReference type="InterPro" id="IPR014710">
    <property type="entry name" value="RmlC-like_jellyroll"/>
</dbReference>
<dbReference type="Gene3D" id="3.30.70.1230">
    <property type="entry name" value="Nucleotide cyclase"/>
    <property type="match status" value="1"/>
</dbReference>
<sequence length="381" mass="41498">MERTAAGRFWHSLSEVEQQELLGLGQRASHPPGTVLCHEDASATDVMVILDGWAQVCCGTGSEERIVALRGPGDLLGERAALMVRSRSATVVTRDAVEILVVPAEGFAGFLEEHPRAAALLEQQLYGRLNEDRVSGPLERIGSRDTEWTGQNCSIFFTDIASFNDPGRTDEDRRIVKRVMYEVLRDAFAESGVQWTGCHHEDRGDGALLVVPPTVPTTRLVDPLVSKLAVRLRSHNRRAGDVVQLQLRAALHVGPVTSEEEGVSGEAVSQAARLLDAPILKSELARTGADLGFVVSHFVYDSVVKHAPGSVDPLAYRRIKVRVKEAKTKAWIYLSAGVGNRTPELRARPSVRPSAPAGPLFEGDLKVEGDLVMGNKIIIRD</sequence>
<dbReference type="SMART" id="SM00100">
    <property type="entry name" value="cNMP"/>
    <property type="match status" value="1"/>
</dbReference>
<gene>
    <name evidence="2" type="ORF">F8566_46475</name>
</gene>
<dbReference type="Proteomes" id="UP000468735">
    <property type="component" value="Unassembled WGS sequence"/>
</dbReference>
<dbReference type="PROSITE" id="PS50042">
    <property type="entry name" value="CNMP_BINDING_3"/>
    <property type="match status" value="1"/>
</dbReference>
<evidence type="ECO:0000259" key="1">
    <source>
        <dbReference type="PROSITE" id="PS50042"/>
    </source>
</evidence>
<dbReference type="AlphaFoldDB" id="A0A6H9Y9C6"/>
<proteinExistence type="predicted"/>
<reference evidence="2 3" key="1">
    <citation type="submission" date="2019-09" db="EMBL/GenBank/DDBJ databases">
        <title>Actinomadura physcomitrii sp. nov., a novel actinomycete isolated from moss [Physcomitrium sphaericum (Ludw) Fuernr].</title>
        <authorList>
            <person name="Zhuang X."/>
            <person name="Liu C."/>
        </authorList>
    </citation>
    <scope>NUCLEOTIDE SEQUENCE [LARGE SCALE GENOMIC DNA]</scope>
    <source>
        <strain evidence="2 3">HMC1</strain>
    </source>
</reference>
<evidence type="ECO:0000313" key="3">
    <source>
        <dbReference type="Proteomes" id="UP000468735"/>
    </source>
</evidence>
<dbReference type="OrthoDB" id="3482507at2"/>
<accession>A0A6H9Y9C6</accession>
<dbReference type="InterPro" id="IPR018490">
    <property type="entry name" value="cNMP-bd_dom_sf"/>
</dbReference>
<dbReference type="CDD" id="cd00038">
    <property type="entry name" value="CAP_ED"/>
    <property type="match status" value="1"/>
</dbReference>
<dbReference type="Pfam" id="PF00027">
    <property type="entry name" value="cNMP_binding"/>
    <property type="match status" value="1"/>
</dbReference>
<dbReference type="Gene3D" id="2.60.120.10">
    <property type="entry name" value="Jelly Rolls"/>
    <property type="match status" value="1"/>
</dbReference>
<organism evidence="2 3">
    <name type="scientific">Actinomadura rudentiformis</name>
    <dbReference type="NCBI Taxonomy" id="359158"/>
    <lineage>
        <taxon>Bacteria</taxon>
        <taxon>Bacillati</taxon>
        <taxon>Actinomycetota</taxon>
        <taxon>Actinomycetes</taxon>
        <taxon>Streptosporangiales</taxon>
        <taxon>Thermomonosporaceae</taxon>
        <taxon>Actinomadura</taxon>
    </lineage>
</organism>
<dbReference type="SUPFAM" id="SSF55073">
    <property type="entry name" value="Nucleotide cyclase"/>
    <property type="match status" value="1"/>
</dbReference>
<dbReference type="InterPro" id="IPR000595">
    <property type="entry name" value="cNMP-bd_dom"/>
</dbReference>
<dbReference type="RefSeq" id="WP_151570295.1">
    <property type="nucleotide sequence ID" value="NZ_WBMT01000032.1"/>
</dbReference>
<name>A0A6H9Y9C6_9ACTN</name>
<dbReference type="SUPFAM" id="SSF51206">
    <property type="entry name" value="cAMP-binding domain-like"/>
    <property type="match status" value="1"/>
</dbReference>
<keyword evidence="3" id="KW-1185">Reference proteome</keyword>